<comment type="domain">
    <text evidence="10">The DHHC domain is required for palmitoyltransferase activity.</text>
</comment>
<dbReference type="InParanoid" id="A0A316YXN3"/>
<sequence>MSDTTTQTAQLADDDSARRKEPQSAQEEAQQGGAPSSSVPDGPQTVHRPVVDDRKEVEKGQGRRKKGGKEAAPLALQRFSERVQRWSESVEAWSARQQEKSAQRRQGMRDPATEIDPATGEVKEPKGDNIVQRKGIIIIVAVVLLWVYFAFTWRVCAVNIRQERFRTTASRATGIGLLVGFNILWLMTIWTYVKVILTGPGLVRDHVNISDAPPAREGDEGMPDFEAPGMPKGTGAHPDRAPSFIPPPLHPPLPPSGPQLPTLPPNSGAEPTKPLNKHVEASSPTMTEVDTTGAAVAGPLAAGLLASKDESEKVQQEQEQGQGRQAEDSGVGSSEQTRTVQPQPAVAPALYPAPMPMPPGQLPEPVRMVPRTAPLDPANRYCYRCKRTKPPRAHHCRHCATCVLKMDHHCPWVGGCVGARNHKFFYNFLTWVTLLEIYTMISTAVLFSRGIQQGQEQWHLDGYMISLFPITALFTLFTSLLLGTHTYLFLLNLTTIEHMAYDRMKTREDVVLSRYVDSLSGNGAKGKLGFAAQIKEKKRIRTKWAKEWGSLKTEGNLWWLDGINDAKAVQSDEKEAALFAAREKPEADARRSSSTYARIIPWYRAVGPNWRQVMGQRPHEWFLPVGRSGSDGLSYPTNWRFGPGGTWRRRPEW</sequence>
<dbReference type="STRING" id="215250.A0A316YXN3"/>
<feature type="region of interest" description="Disordered" evidence="11">
    <location>
        <begin position="1"/>
        <end position="74"/>
    </location>
</feature>
<keyword evidence="6" id="KW-0564">Palmitate</keyword>
<feature type="transmembrane region" description="Helical" evidence="10">
    <location>
        <begin position="172"/>
        <end position="193"/>
    </location>
</feature>
<keyword evidence="4 10" id="KW-1133">Transmembrane helix</keyword>
<evidence type="ECO:0000256" key="7">
    <source>
        <dbReference type="ARBA" id="ARBA00023288"/>
    </source>
</evidence>
<protein>
    <recommendedName>
        <fullName evidence="10">Palmitoyltransferase</fullName>
        <ecNumber evidence="10">2.3.1.225</ecNumber>
    </recommendedName>
</protein>
<keyword evidence="7" id="KW-0449">Lipoprotein</keyword>
<name>A0A316YXN3_9BASI</name>
<feature type="region of interest" description="Disordered" evidence="11">
    <location>
        <begin position="308"/>
        <end position="342"/>
    </location>
</feature>
<evidence type="ECO:0000256" key="5">
    <source>
        <dbReference type="ARBA" id="ARBA00023136"/>
    </source>
</evidence>
<dbReference type="GO" id="GO:0019706">
    <property type="term" value="F:protein-cysteine S-palmitoyltransferase activity"/>
    <property type="evidence" value="ECO:0007669"/>
    <property type="project" value="UniProtKB-EC"/>
</dbReference>
<feature type="domain" description="Palmitoyltransferase DHHC" evidence="12">
    <location>
        <begin position="379"/>
        <end position="500"/>
    </location>
</feature>
<evidence type="ECO:0000256" key="11">
    <source>
        <dbReference type="SAM" id="MobiDB-lite"/>
    </source>
</evidence>
<dbReference type="PANTHER" id="PTHR12246">
    <property type="entry name" value="PALMITOYLTRANSFERASE ZDHHC16"/>
    <property type="match status" value="1"/>
</dbReference>
<dbReference type="EMBL" id="KZ819634">
    <property type="protein sequence ID" value="PWN94207.1"/>
    <property type="molecule type" value="Genomic_DNA"/>
</dbReference>
<keyword evidence="14" id="KW-1185">Reference proteome</keyword>
<dbReference type="GO" id="GO:0016020">
    <property type="term" value="C:membrane"/>
    <property type="evidence" value="ECO:0007669"/>
    <property type="project" value="UniProtKB-SubCell"/>
</dbReference>
<evidence type="ECO:0000259" key="12">
    <source>
        <dbReference type="Pfam" id="PF01529"/>
    </source>
</evidence>
<dbReference type="AlphaFoldDB" id="A0A316YXN3"/>
<evidence type="ECO:0000256" key="10">
    <source>
        <dbReference type="RuleBase" id="RU079119"/>
    </source>
</evidence>
<keyword evidence="8 10" id="KW-0012">Acyltransferase</keyword>
<evidence type="ECO:0000256" key="8">
    <source>
        <dbReference type="ARBA" id="ARBA00023315"/>
    </source>
</evidence>
<keyword evidence="2 10" id="KW-0808">Transferase</keyword>
<evidence type="ECO:0000313" key="14">
    <source>
        <dbReference type="Proteomes" id="UP000245768"/>
    </source>
</evidence>
<comment type="catalytic activity">
    <reaction evidence="9 10">
        <text>L-cysteinyl-[protein] + hexadecanoyl-CoA = S-hexadecanoyl-L-cysteinyl-[protein] + CoA</text>
        <dbReference type="Rhea" id="RHEA:36683"/>
        <dbReference type="Rhea" id="RHEA-COMP:10131"/>
        <dbReference type="Rhea" id="RHEA-COMP:11032"/>
        <dbReference type="ChEBI" id="CHEBI:29950"/>
        <dbReference type="ChEBI" id="CHEBI:57287"/>
        <dbReference type="ChEBI" id="CHEBI:57379"/>
        <dbReference type="ChEBI" id="CHEBI:74151"/>
        <dbReference type="EC" id="2.3.1.225"/>
    </reaction>
</comment>
<feature type="compositionally biased region" description="Low complexity" evidence="11">
    <location>
        <begin position="23"/>
        <end position="36"/>
    </location>
</feature>
<evidence type="ECO:0000256" key="2">
    <source>
        <dbReference type="ARBA" id="ARBA00022679"/>
    </source>
</evidence>
<feature type="transmembrane region" description="Helical" evidence="10">
    <location>
        <begin position="136"/>
        <end position="160"/>
    </location>
</feature>
<dbReference type="Pfam" id="PF01529">
    <property type="entry name" value="DHHC"/>
    <property type="match status" value="1"/>
</dbReference>
<reference evidence="13 14" key="1">
    <citation type="journal article" date="2018" name="Mol. Biol. Evol.">
        <title>Broad Genomic Sampling Reveals a Smut Pathogenic Ancestry of the Fungal Clade Ustilaginomycotina.</title>
        <authorList>
            <person name="Kijpornyongpan T."/>
            <person name="Mondo S.J."/>
            <person name="Barry K."/>
            <person name="Sandor L."/>
            <person name="Lee J."/>
            <person name="Lipzen A."/>
            <person name="Pangilinan J."/>
            <person name="LaButti K."/>
            <person name="Hainaut M."/>
            <person name="Henrissat B."/>
            <person name="Grigoriev I.V."/>
            <person name="Spatafora J.W."/>
            <person name="Aime M.C."/>
        </authorList>
    </citation>
    <scope>NUCLEOTIDE SEQUENCE [LARGE SCALE GENOMIC DNA]</scope>
    <source>
        <strain evidence="13 14">MCA 4198</strain>
    </source>
</reference>
<dbReference type="PROSITE" id="PS50216">
    <property type="entry name" value="DHHC"/>
    <property type="match status" value="1"/>
</dbReference>
<feature type="region of interest" description="Disordered" evidence="11">
    <location>
        <begin position="213"/>
        <end position="288"/>
    </location>
</feature>
<evidence type="ECO:0000256" key="6">
    <source>
        <dbReference type="ARBA" id="ARBA00023139"/>
    </source>
</evidence>
<feature type="compositionally biased region" description="Low complexity" evidence="11">
    <location>
        <begin position="1"/>
        <end position="11"/>
    </location>
</feature>
<evidence type="ECO:0000256" key="4">
    <source>
        <dbReference type="ARBA" id="ARBA00022989"/>
    </source>
</evidence>
<feature type="compositionally biased region" description="Basic and acidic residues" evidence="11">
    <location>
        <begin position="97"/>
        <end position="112"/>
    </location>
</feature>
<evidence type="ECO:0000256" key="9">
    <source>
        <dbReference type="ARBA" id="ARBA00048048"/>
    </source>
</evidence>
<dbReference type="OrthoDB" id="1436450at2759"/>
<organism evidence="13 14">
    <name type="scientific">Acaromyces ingoldii</name>
    <dbReference type="NCBI Taxonomy" id="215250"/>
    <lineage>
        <taxon>Eukaryota</taxon>
        <taxon>Fungi</taxon>
        <taxon>Dikarya</taxon>
        <taxon>Basidiomycota</taxon>
        <taxon>Ustilaginomycotina</taxon>
        <taxon>Exobasidiomycetes</taxon>
        <taxon>Exobasidiales</taxon>
        <taxon>Cryptobasidiaceae</taxon>
        <taxon>Acaromyces</taxon>
    </lineage>
</organism>
<feature type="transmembrane region" description="Helical" evidence="10">
    <location>
        <begin position="424"/>
        <end position="447"/>
    </location>
</feature>
<dbReference type="GeneID" id="37042700"/>
<feature type="compositionally biased region" description="Polar residues" evidence="11">
    <location>
        <begin position="331"/>
        <end position="341"/>
    </location>
</feature>
<dbReference type="InterPro" id="IPR039859">
    <property type="entry name" value="PFA4/ZDH16/20/ERF2-like"/>
</dbReference>
<dbReference type="InterPro" id="IPR001594">
    <property type="entry name" value="Palmitoyltrfase_DHHC"/>
</dbReference>
<proteinExistence type="inferred from homology"/>
<evidence type="ECO:0000256" key="3">
    <source>
        <dbReference type="ARBA" id="ARBA00022692"/>
    </source>
</evidence>
<feature type="region of interest" description="Disordered" evidence="11">
    <location>
        <begin position="94"/>
        <end position="121"/>
    </location>
</feature>
<feature type="compositionally biased region" description="Basic and acidic residues" evidence="11">
    <location>
        <begin position="49"/>
        <end position="61"/>
    </location>
</feature>
<evidence type="ECO:0000313" key="13">
    <source>
        <dbReference type="EMBL" id="PWN94207.1"/>
    </source>
</evidence>
<keyword evidence="3 10" id="KW-0812">Transmembrane</keyword>
<dbReference type="Proteomes" id="UP000245768">
    <property type="component" value="Unassembled WGS sequence"/>
</dbReference>
<comment type="similarity">
    <text evidence="10">Belongs to the DHHC palmitoyltransferase family.</text>
</comment>
<comment type="subcellular location">
    <subcellularLocation>
        <location evidence="1">Membrane</location>
        <topology evidence="1">Multi-pass membrane protein</topology>
    </subcellularLocation>
</comment>
<gene>
    <name evidence="13" type="ORF">FA10DRAFT_264771</name>
</gene>
<feature type="compositionally biased region" description="Pro residues" evidence="11">
    <location>
        <begin position="244"/>
        <end position="264"/>
    </location>
</feature>
<evidence type="ECO:0000256" key="1">
    <source>
        <dbReference type="ARBA" id="ARBA00004141"/>
    </source>
</evidence>
<keyword evidence="5 10" id="KW-0472">Membrane</keyword>
<dbReference type="EC" id="2.3.1.225" evidence="10"/>
<feature type="transmembrane region" description="Helical" evidence="10">
    <location>
        <begin position="467"/>
        <end position="490"/>
    </location>
</feature>
<dbReference type="RefSeq" id="XP_025381405.1">
    <property type="nucleotide sequence ID" value="XM_025520784.1"/>
</dbReference>
<accession>A0A316YXN3</accession>